<dbReference type="OrthoDB" id="3016221at2759"/>
<proteinExistence type="predicted"/>
<feature type="domain" description="CxC2-like cysteine cluster KDZ transposase-associated" evidence="2">
    <location>
        <begin position="157"/>
        <end position="241"/>
    </location>
</feature>
<dbReference type="InterPro" id="IPR040521">
    <property type="entry name" value="KDZ"/>
</dbReference>
<dbReference type="InterPro" id="IPR041457">
    <property type="entry name" value="CxC2_KDZ-assoc"/>
</dbReference>
<organism evidence="3 4">
    <name type="scientific">Mycena indigotica</name>
    <dbReference type="NCBI Taxonomy" id="2126181"/>
    <lineage>
        <taxon>Eukaryota</taxon>
        <taxon>Fungi</taxon>
        <taxon>Dikarya</taxon>
        <taxon>Basidiomycota</taxon>
        <taxon>Agaricomycotina</taxon>
        <taxon>Agaricomycetes</taxon>
        <taxon>Agaricomycetidae</taxon>
        <taxon>Agaricales</taxon>
        <taxon>Marasmiineae</taxon>
        <taxon>Mycenaceae</taxon>
        <taxon>Mycena</taxon>
    </lineage>
</organism>
<evidence type="ECO:0000313" key="4">
    <source>
        <dbReference type="Proteomes" id="UP000636479"/>
    </source>
</evidence>
<dbReference type="GeneID" id="59352501"/>
<dbReference type="AlphaFoldDB" id="A0A8H6S0T9"/>
<dbReference type="Pfam" id="PF18803">
    <property type="entry name" value="CxC2"/>
    <property type="match status" value="1"/>
</dbReference>
<evidence type="ECO:0000313" key="3">
    <source>
        <dbReference type="EMBL" id="KAF7289812.1"/>
    </source>
</evidence>
<accession>A0A8H6S0T9</accession>
<dbReference type="RefSeq" id="XP_037213541.1">
    <property type="nucleotide sequence ID" value="XM_037369985.1"/>
</dbReference>
<dbReference type="Proteomes" id="UP000636479">
    <property type="component" value="Unassembled WGS sequence"/>
</dbReference>
<dbReference type="EMBL" id="JACAZF010000016">
    <property type="protein sequence ID" value="KAF7289812.1"/>
    <property type="molecule type" value="Genomic_DNA"/>
</dbReference>
<feature type="compositionally biased region" description="Polar residues" evidence="1">
    <location>
        <begin position="859"/>
        <end position="880"/>
    </location>
</feature>
<feature type="region of interest" description="Disordered" evidence="1">
    <location>
        <begin position="815"/>
        <end position="887"/>
    </location>
</feature>
<feature type="compositionally biased region" description="Basic residues" evidence="1">
    <location>
        <begin position="835"/>
        <end position="848"/>
    </location>
</feature>
<sequence>MATNVPSYQMTVHTGLHRSRTENRYVPATVSEPLMPPSTKNDSLPAIPPHEISTDTEPGAIPDYSATMPCETEGNKVRQTVAHMDEFKGQEDVFLRLLLSRHHHSTLLTPCGCGSHRRRTCWINKHRHLPTHWALVWNELDSFFERTDFSRVMKNAVIALGHNGDKCPNATLARSFTLVDLNGIHATAVSFCRCRTTESEMGETEPKTGYTLNVLEYYKQEHNQGKGSMYNFVHVLQRMADPFFASAVPDIYANFLAVVRFYQYLDILLCRGQAHDFLGNLCAACPERGVNMPLKVTYPRYLRHLVSQHITLDGNFKVNLFHKRDNGSDHALTDGKMYFPVQAEYNHIAATYVVPNEDTEAPCQAHIGSIRHQGKAKYGNTAISGVVGCACDHAVLGSLVDMLVGEAFALGTYAQREFLRHINSPPHLSESQTPLVGSYDSWCIFVKNLRTRAVTLFPEAIWLHDLLDKIEGQIPADHINDHGRLLAAERQEALQLFELHMSVVIDLSHQHAAEVVEWSKMSRNAYQGLDGDWHSVYQHTSKAGMFYFVTIEDVLAAMVTKERERQTHQDEVSHTAPVAHWIWNGMNIQRQHFYRHTSQDSQRPSHARNIRVYYQASQSLNRELKPFREQQRSIYPRLTLSALDSNEPELAAIQLPSYRMKHGQRSPSSISACDAELRDAEIELRCSQLENAIQAVRTASLGLSAVKKSRDLDFRGQAGITRSKRNLQNAELMKAFEIAQYNENRDALVHLGHICSDDIDTFPPLSNRDTRRKDTHLHRATGDSRVFDGTAWYLQSGTRIPDMDPTQNLLLTRRLDSESESDEPQAQLLTGTQTLKRKGFTKSPRPAKRLKDILPPAPTNITVLSSAEDSDDPLTQSPVKHTQLRKKKKDKKGDGWIWLENWVNKRGLTDEKLQAYKLESDRVQYFRAEAEMYRWLEQYERKHAELFRVIERFHRDAVVWTGLADRHQQQNGHVDGAVTFARMQAAMHRRLQHNAEVVFKDAESGAHHDWVSATSFDDLVIKIDAWRDAVFGWMDKMKIHRAYKEF</sequence>
<reference evidence="3" key="1">
    <citation type="submission" date="2020-05" db="EMBL/GenBank/DDBJ databases">
        <title>Mycena genomes resolve the evolution of fungal bioluminescence.</title>
        <authorList>
            <person name="Tsai I.J."/>
        </authorList>
    </citation>
    <scope>NUCLEOTIDE SEQUENCE</scope>
    <source>
        <strain evidence="3">171206Taipei</strain>
    </source>
</reference>
<evidence type="ECO:0000259" key="2">
    <source>
        <dbReference type="Pfam" id="PF18803"/>
    </source>
</evidence>
<protein>
    <submittedName>
        <fullName evidence="3">CxC2 domain-containing protein</fullName>
    </submittedName>
</protein>
<keyword evidence="4" id="KW-1185">Reference proteome</keyword>
<gene>
    <name evidence="3" type="ORF">MIND_01355500</name>
</gene>
<feature type="region of interest" description="Disordered" evidence="1">
    <location>
        <begin position="30"/>
        <end position="62"/>
    </location>
</feature>
<name>A0A8H6S0T9_9AGAR</name>
<evidence type="ECO:0000256" key="1">
    <source>
        <dbReference type="SAM" id="MobiDB-lite"/>
    </source>
</evidence>
<dbReference type="Pfam" id="PF18758">
    <property type="entry name" value="KDZ"/>
    <property type="match status" value="1"/>
</dbReference>
<comment type="caution">
    <text evidence="3">The sequence shown here is derived from an EMBL/GenBank/DDBJ whole genome shotgun (WGS) entry which is preliminary data.</text>
</comment>